<dbReference type="EMBL" id="AVCK01000001">
    <property type="protein sequence ID" value="KFN48357.1"/>
    <property type="molecule type" value="Genomic_DNA"/>
</dbReference>
<dbReference type="RefSeq" id="WP_034209888.1">
    <property type="nucleotide sequence ID" value="NZ_AVCK01000001.1"/>
</dbReference>
<dbReference type="GO" id="GO:0005886">
    <property type="term" value="C:plasma membrane"/>
    <property type="evidence" value="ECO:0007669"/>
    <property type="project" value="TreeGrafter"/>
</dbReference>
<dbReference type="PATRIC" id="fig|1384056.3.peg.9"/>
<reference evidence="7 8" key="1">
    <citation type="submission" date="2013-09" db="EMBL/GenBank/DDBJ databases">
        <title>Genome sequencing of Arenimonas metalli.</title>
        <authorList>
            <person name="Chen F."/>
            <person name="Wang G."/>
        </authorList>
    </citation>
    <scope>NUCLEOTIDE SEQUENCE [LARGE SCALE GENOMIC DNA]</scope>
    <source>
        <strain evidence="7 8">CF5-1</strain>
    </source>
</reference>
<dbReference type="PANTHER" id="PTHR43461:SF1">
    <property type="entry name" value="TRANSMEMBRANE PROTEIN 256"/>
    <property type="match status" value="1"/>
</dbReference>
<evidence type="ECO:0000313" key="7">
    <source>
        <dbReference type="EMBL" id="KFN48357.1"/>
    </source>
</evidence>
<keyword evidence="8" id="KW-1185">Reference proteome</keyword>
<accession>A0A091BA42</accession>
<evidence type="ECO:0000256" key="5">
    <source>
        <dbReference type="ARBA" id="ARBA00023136"/>
    </source>
</evidence>
<dbReference type="AlphaFoldDB" id="A0A091BA42"/>
<evidence type="ECO:0000256" key="4">
    <source>
        <dbReference type="ARBA" id="ARBA00022989"/>
    </source>
</evidence>
<feature type="transmembrane region" description="Helical" evidence="6">
    <location>
        <begin position="65"/>
        <end position="87"/>
    </location>
</feature>
<protein>
    <recommendedName>
        <fullName evidence="9">DUF423 domain-containing protein</fullName>
    </recommendedName>
</protein>
<evidence type="ECO:0000256" key="6">
    <source>
        <dbReference type="SAM" id="Phobius"/>
    </source>
</evidence>
<keyword evidence="4 6" id="KW-1133">Transmembrane helix</keyword>
<evidence type="ECO:0000256" key="3">
    <source>
        <dbReference type="ARBA" id="ARBA00022692"/>
    </source>
</evidence>
<dbReference type="InterPro" id="IPR006696">
    <property type="entry name" value="DUF423"/>
</dbReference>
<feature type="transmembrane region" description="Helical" evidence="6">
    <location>
        <begin position="39"/>
        <end position="56"/>
    </location>
</feature>
<name>A0A091BA42_9GAMM</name>
<dbReference type="eggNOG" id="COG2363">
    <property type="taxonomic scope" value="Bacteria"/>
</dbReference>
<evidence type="ECO:0000313" key="8">
    <source>
        <dbReference type="Proteomes" id="UP000029393"/>
    </source>
</evidence>
<gene>
    <name evidence="7" type="ORF">N787_00050</name>
</gene>
<feature type="transmembrane region" description="Helical" evidence="6">
    <location>
        <begin position="93"/>
        <end position="114"/>
    </location>
</feature>
<dbReference type="Pfam" id="PF04241">
    <property type="entry name" value="DUF423"/>
    <property type="match status" value="1"/>
</dbReference>
<evidence type="ECO:0000256" key="1">
    <source>
        <dbReference type="ARBA" id="ARBA00004141"/>
    </source>
</evidence>
<comment type="caution">
    <text evidence="7">The sequence shown here is derived from an EMBL/GenBank/DDBJ whole genome shotgun (WGS) entry which is preliminary data.</text>
</comment>
<evidence type="ECO:0000256" key="2">
    <source>
        <dbReference type="ARBA" id="ARBA00009694"/>
    </source>
</evidence>
<dbReference type="PANTHER" id="PTHR43461">
    <property type="entry name" value="TRANSMEMBRANE PROTEIN 256"/>
    <property type="match status" value="1"/>
</dbReference>
<organism evidence="7 8">
    <name type="scientific">Arenimonas metalli CF5-1</name>
    <dbReference type="NCBI Taxonomy" id="1384056"/>
    <lineage>
        <taxon>Bacteria</taxon>
        <taxon>Pseudomonadati</taxon>
        <taxon>Pseudomonadota</taxon>
        <taxon>Gammaproteobacteria</taxon>
        <taxon>Lysobacterales</taxon>
        <taxon>Lysobacteraceae</taxon>
        <taxon>Arenimonas</taxon>
    </lineage>
</organism>
<comment type="subcellular location">
    <subcellularLocation>
        <location evidence="1">Membrane</location>
        <topology evidence="1">Multi-pass membrane protein</topology>
    </subcellularLocation>
</comment>
<keyword evidence="5 6" id="KW-0472">Membrane</keyword>
<dbReference type="STRING" id="1384056.N787_00050"/>
<keyword evidence="3 6" id="KW-0812">Transmembrane</keyword>
<sequence>MNALARGLAALGAVACAASVGLGAYASHGLEGADARRAGLAALFLFGHGLALLLLAPPATSRVRLVALVALALGVLLFSGSLLGAVFAATSTALAPAGGVLLMLAWLTLAADALRTRA</sequence>
<dbReference type="Proteomes" id="UP000029393">
    <property type="component" value="Unassembled WGS sequence"/>
</dbReference>
<proteinExistence type="inferred from homology"/>
<comment type="similarity">
    <text evidence="2">Belongs to the UPF0382 family.</text>
</comment>
<evidence type="ECO:0008006" key="9">
    <source>
        <dbReference type="Google" id="ProtNLM"/>
    </source>
</evidence>